<keyword evidence="1" id="KW-0547">Nucleotide-binding</keyword>
<dbReference type="InterPro" id="IPR058031">
    <property type="entry name" value="AAA_lid_NorR"/>
</dbReference>
<dbReference type="CDD" id="cd00130">
    <property type="entry name" value="PAS"/>
    <property type="match status" value="1"/>
</dbReference>
<dbReference type="Pfam" id="PF00072">
    <property type="entry name" value="Response_reg"/>
    <property type="match status" value="1"/>
</dbReference>
<dbReference type="SUPFAM" id="SSF52172">
    <property type="entry name" value="CheY-like"/>
    <property type="match status" value="1"/>
</dbReference>
<evidence type="ECO:0000256" key="2">
    <source>
        <dbReference type="ARBA" id="ARBA00022840"/>
    </source>
</evidence>
<dbReference type="Gene3D" id="1.10.8.60">
    <property type="match status" value="1"/>
</dbReference>
<dbReference type="PANTHER" id="PTHR32071:SF122">
    <property type="entry name" value="SIGMA FACTOR"/>
    <property type="match status" value="1"/>
</dbReference>
<dbReference type="CDD" id="cd00009">
    <property type="entry name" value="AAA"/>
    <property type="match status" value="1"/>
</dbReference>
<reference evidence="8 9" key="1">
    <citation type="journal article" date="2015" name="PeerJ">
        <title>First genomic representation of candidate bacterial phylum KSB3 points to enhanced environmental sensing as a trigger of wastewater bulking.</title>
        <authorList>
            <person name="Sekiguchi Y."/>
            <person name="Ohashi A."/>
            <person name="Parks D.H."/>
            <person name="Yamauchi T."/>
            <person name="Tyson G.W."/>
            <person name="Hugenholtz P."/>
        </authorList>
    </citation>
    <scope>NUCLEOTIDE SEQUENCE [LARGE SCALE GENOMIC DNA]</scope>
</reference>
<evidence type="ECO:0000256" key="4">
    <source>
        <dbReference type="ARBA" id="ARBA00023163"/>
    </source>
</evidence>
<dbReference type="InterPro" id="IPR025944">
    <property type="entry name" value="Sigma_54_int_dom_CS"/>
</dbReference>
<dbReference type="Gene3D" id="3.40.50.300">
    <property type="entry name" value="P-loop containing nucleotide triphosphate hydrolases"/>
    <property type="match status" value="1"/>
</dbReference>
<dbReference type="Gene3D" id="3.30.450.20">
    <property type="entry name" value="PAS domain"/>
    <property type="match status" value="1"/>
</dbReference>
<dbReference type="Proteomes" id="UP000030700">
    <property type="component" value="Unassembled WGS sequence"/>
</dbReference>
<dbReference type="Pfam" id="PF02954">
    <property type="entry name" value="HTH_8"/>
    <property type="match status" value="1"/>
</dbReference>
<dbReference type="FunFam" id="3.40.50.300:FF:000006">
    <property type="entry name" value="DNA-binding transcriptional regulator NtrC"/>
    <property type="match status" value="1"/>
</dbReference>
<dbReference type="InterPro" id="IPR035965">
    <property type="entry name" value="PAS-like_dom_sf"/>
</dbReference>
<dbReference type="GO" id="GO:0043565">
    <property type="term" value="F:sequence-specific DNA binding"/>
    <property type="evidence" value="ECO:0007669"/>
    <property type="project" value="InterPro"/>
</dbReference>
<evidence type="ECO:0000256" key="1">
    <source>
        <dbReference type="ARBA" id="ARBA00022741"/>
    </source>
</evidence>
<feature type="domain" description="Response regulatory" evidence="7">
    <location>
        <begin position="12"/>
        <end position="128"/>
    </location>
</feature>
<dbReference type="SUPFAM" id="SSF46689">
    <property type="entry name" value="Homeodomain-like"/>
    <property type="match status" value="1"/>
</dbReference>
<evidence type="ECO:0000256" key="3">
    <source>
        <dbReference type="ARBA" id="ARBA00023015"/>
    </source>
</evidence>
<evidence type="ECO:0000313" key="9">
    <source>
        <dbReference type="Proteomes" id="UP000030700"/>
    </source>
</evidence>
<dbReference type="STRING" id="1499966.U14_05017"/>
<evidence type="ECO:0000256" key="5">
    <source>
        <dbReference type="PROSITE-ProRule" id="PRU00169"/>
    </source>
</evidence>
<dbReference type="InterPro" id="IPR027417">
    <property type="entry name" value="P-loop_NTPase"/>
</dbReference>
<dbReference type="PROSITE" id="PS50110">
    <property type="entry name" value="RESPONSE_REGULATORY"/>
    <property type="match status" value="1"/>
</dbReference>
<dbReference type="InterPro" id="IPR025662">
    <property type="entry name" value="Sigma_54_int_dom_ATP-bd_1"/>
</dbReference>
<dbReference type="SMART" id="SM00382">
    <property type="entry name" value="AAA"/>
    <property type="match status" value="1"/>
</dbReference>
<dbReference type="Gene3D" id="1.10.10.60">
    <property type="entry name" value="Homeodomain-like"/>
    <property type="match status" value="1"/>
</dbReference>
<dbReference type="GO" id="GO:0006355">
    <property type="term" value="P:regulation of DNA-templated transcription"/>
    <property type="evidence" value="ECO:0007669"/>
    <property type="project" value="InterPro"/>
</dbReference>
<proteinExistence type="predicted"/>
<evidence type="ECO:0000259" key="6">
    <source>
        <dbReference type="PROSITE" id="PS50045"/>
    </source>
</evidence>
<dbReference type="CDD" id="cd19920">
    <property type="entry name" value="REC_PA4781-like"/>
    <property type="match status" value="1"/>
</dbReference>
<gene>
    <name evidence="8" type="ORF">U14_05017</name>
</gene>
<dbReference type="NCBIfam" id="TIGR00229">
    <property type="entry name" value="sensory_box"/>
    <property type="match status" value="1"/>
</dbReference>
<dbReference type="PROSITE" id="PS50045">
    <property type="entry name" value="SIGMA54_INTERACT_4"/>
    <property type="match status" value="1"/>
</dbReference>
<dbReference type="Pfam" id="PF00158">
    <property type="entry name" value="Sigma54_activat"/>
    <property type="match status" value="1"/>
</dbReference>
<dbReference type="InterPro" id="IPR001789">
    <property type="entry name" value="Sig_transdc_resp-reg_receiver"/>
</dbReference>
<keyword evidence="5" id="KW-0597">Phosphoprotein</keyword>
<accession>A0A081BQR2</accession>
<feature type="modified residue" description="4-aspartylphosphate" evidence="5">
    <location>
        <position position="61"/>
    </location>
</feature>
<dbReference type="InterPro" id="IPR011006">
    <property type="entry name" value="CheY-like_superfamily"/>
</dbReference>
<dbReference type="InterPro" id="IPR009057">
    <property type="entry name" value="Homeodomain-like_sf"/>
</dbReference>
<dbReference type="GO" id="GO:0005524">
    <property type="term" value="F:ATP binding"/>
    <property type="evidence" value="ECO:0007669"/>
    <property type="project" value="UniProtKB-KW"/>
</dbReference>
<dbReference type="PROSITE" id="PS00675">
    <property type="entry name" value="SIGMA54_INTERACT_1"/>
    <property type="match status" value="1"/>
</dbReference>
<evidence type="ECO:0000259" key="7">
    <source>
        <dbReference type="PROSITE" id="PS50110"/>
    </source>
</evidence>
<dbReference type="SMART" id="SM00091">
    <property type="entry name" value="PAS"/>
    <property type="match status" value="1"/>
</dbReference>
<keyword evidence="9" id="KW-1185">Reference proteome</keyword>
<keyword evidence="3" id="KW-0805">Transcription regulation</keyword>
<dbReference type="Gene3D" id="3.40.50.2300">
    <property type="match status" value="1"/>
</dbReference>
<dbReference type="EMBL" id="DF820460">
    <property type="protein sequence ID" value="GAK53743.1"/>
    <property type="molecule type" value="Genomic_DNA"/>
</dbReference>
<keyword evidence="4" id="KW-0804">Transcription</keyword>
<dbReference type="SUPFAM" id="SSF55785">
    <property type="entry name" value="PYP-like sensor domain (PAS domain)"/>
    <property type="match status" value="1"/>
</dbReference>
<feature type="domain" description="Sigma-54 factor interaction" evidence="6">
    <location>
        <begin position="272"/>
        <end position="496"/>
    </location>
</feature>
<dbReference type="PANTHER" id="PTHR32071">
    <property type="entry name" value="TRANSCRIPTIONAL REGULATORY PROTEIN"/>
    <property type="match status" value="1"/>
</dbReference>
<dbReference type="InterPro" id="IPR002078">
    <property type="entry name" value="Sigma_54_int"/>
</dbReference>
<dbReference type="Pfam" id="PF25601">
    <property type="entry name" value="AAA_lid_14"/>
    <property type="match status" value="1"/>
</dbReference>
<dbReference type="PRINTS" id="PR01590">
    <property type="entry name" value="HTHFIS"/>
</dbReference>
<dbReference type="PROSITE" id="PS00688">
    <property type="entry name" value="SIGMA54_INTERACT_3"/>
    <property type="match status" value="1"/>
</dbReference>
<dbReference type="HOGENOM" id="CLU_000445_0_6_0"/>
<dbReference type="SMART" id="SM00448">
    <property type="entry name" value="REC"/>
    <property type="match status" value="1"/>
</dbReference>
<evidence type="ECO:0000313" key="8">
    <source>
        <dbReference type="EMBL" id="GAK53743.1"/>
    </source>
</evidence>
<protein>
    <submittedName>
        <fullName evidence="8">Sigma-54 interaction domain-containing protein</fullName>
    </submittedName>
</protein>
<dbReference type="InterPro" id="IPR002197">
    <property type="entry name" value="HTH_Fis"/>
</dbReference>
<dbReference type="InterPro" id="IPR003593">
    <property type="entry name" value="AAA+_ATPase"/>
</dbReference>
<keyword evidence="2" id="KW-0067">ATP-binding</keyword>
<dbReference type="AlphaFoldDB" id="A0A081BQR2"/>
<sequence length="567" mass="64389">MTLSEDISQRGTILVVDDSKDSVRLLTTLLHQHGYTVRFALDGLSALKFAQSSPPELILFDIMLPDISGYEVCERLQAHDATRHIPIIFLSALIEPLDKVKAFRIGGSDYLTKPYHEAEALARVKLHVNIARLQKQLRQQIQRYETLEQAVFEGIILVENGDICDVNHSFCEMLGVEASNLFGRRVVELVAPLYQEQFLLWLESTTKESIEIRFSRADGTCLITEIRGKSLEHFGQQAEVIAIRDMTVNKELEQENRAMRLSLGDRVKFGELVGKSARMQTVYERVLRAANSEYPVLILGETGTGKELVAREIHRMSQREQHPFLAVNCGALPESLFESLMFGYKKGAFTGADRDQDGFFDRVGCGTLFLDEVGELTPEQQVKLLRVLQDGEYTPIGGTRRKANARIMAATNRDLDQLRHEKKFRDDFFYRINILSITLPPLRERKEDLPLLIGHIFEQEGCSDLLLPSNVRYALIAYDWPGNVRELQAELKQYLVSRELSPRILIAPAGTRRSAEALHLPDAVFALERQLISAALEQTGGERSRAAQLLGIDRKTLYRKLKEYEFE</sequence>
<organism evidence="8 9">
    <name type="scientific">Candidatus Moduliflexus flocculans</name>
    <dbReference type="NCBI Taxonomy" id="1499966"/>
    <lineage>
        <taxon>Bacteria</taxon>
        <taxon>Candidatus Moduliflexota</taxon>
        <taxon>Candidatus Moduliflexia</taxon>
        <taxon>Candidatus Moduliflexales</taxon>
        <taxon>Candidatus Moduliflexaceae</taxon>
    </lineage>
</organism>
<name>A0A081BQR2_9BACT</name>
<dbReference type="SUPFAM" id="SSF52540">
    <property type="entry name" value="P-loop containing nucleoside triphosphate hydrolases"/>
    <property type="match status" value="1"/>
</dbReference>
<dbReference type="Pfam" id="PF13426">
    <property type="entry name" value="PAS_9"/>
    <property type="match status" value="1"/>
</dbReference>
<dbReference type="GO" id="GO:0000160">
    <property type="term" value="P:phosphorelay signal transduction system"/>
    <property type="evidence" value="ECO:0007669"/>
    <property type="project" value="InterPro"/>
</dbReference>
<dbReference type="InterPro" id="IPR000014">
    <property type="entry name" value="PAS"/>
</dbReference>